<dbReference type="Pfam" id="PF16682">
    <property type="entry name" value="MSL2-CXC"/>
    <property type="match status" value="1"/>
</dbReference>
<evidence type="ECO:0000256" key="7">
    <source>
        <dbReference type="ARBA" id="ARBA00022679"/>
    </source>
</evidence>
<dbReference type="SUPFAM" id="SSF57850">
    <property type="entry name" value="RING/U-box"/>
    <property type="match status" value="1"/>
</dbReference>
<feature type="region of interest" description="Disordered" evidence="20">
    <location>
        <begin position="317"/>
        <end position="350"/>
    </location>
</feature>
<dbReference type="InParanoid" id="A0A2I4D2L6"/>
<feature type="domain" description="CXC MSL2-type" evidence="22">
    <location>
        <begin position="470"/>
        <end position="521"/>
    </location>
</feature>
<dbReference type="GO" id="GO:0006325">
    <property type="term" value="P:chromatin organization"/>
    <property type="evidence" value="ECO:0007669"/>
    <property type="project" value="UniProtKB-KW"/>
</dbReference>
<feature type="compositionally biased region" description="Polar residues" evidence="20">
    <location>
        <begin position="154"/>
        <end position="164"/>
    </location>
</feature>
<dbReference type="FunCoup" id="A0A2I4D2L6">
    <property type="interactions" value="1010"/>
</dbReference>
<evidence type="ECO:0000256" key="1">
    <source>
        <dbReference type="ARBA" id="ARBA00000900"/>
    </source>
</evidence>
<feature type="region of interest" description="Disordered" evidence="20">
    <location>
        <begin position="145"/>
        <end position="182"/>
    </location>
</feature>
<dbReference type="CTD" id="797201"/>
<organism evidence="23 24">
    <name type="scientific">Austrofundulus limnaeus</name>
    <name type="common">Annual killifish</name>
    <dbReference type="NCBI Taxonomy" id="52670"/>
    <lineage>
        <taxon>Eukaryota</taxon>
        <taxon>Metazoa</taxon>
        <taxon>Chordata</taxon>
        <taxon>Craniata</taxon>
        <taxon>Vertebrata</taxon>
        <taxon>Euteleostomi</taxon>
        <taxon>Actinopterygii</taxon>
        <taxon>Neopterygii</taxon>
        <taxon>Teleostei</taxon>
        <taxon>Neoteleostei</taxon>
        <taxon>Acanthomorphata</taxon>
        <taxon>Ovalentaria</taxon>
        <taxon>Atherinomorphae</taxon>
        <taxon>Cyprinodontiformes</taxon>
        <taxon>Rivulidae</taxon>
        <taxon>Austrofundulus</taxon>
    </lineage>
</organism>
<gene>
    <name evidence="24" type="primary">msl2b</name>
</gene>
<evidence type="ECO:0000256" key="20">
    <source>
        <dbReference type="SAM" id="MobiDB-lite"/>
    </source>
</evidence>
<comment type="similarity">
    <text evidence="15 19">Belongs to the MSL2 family.</text>
</comment>
<sequence>MNPVNATSLYVSVSRSVLQCDPRDPRALAELCKLLPFFRQSLSCLVCGDLLQDPIAPTNSSCQHYVCRSCKGQRMQLKPSCSWCKDYSRFEENKQLSLLVHCYRKLCLYITQSPLAPHIASAAGDSRDLQAILSEGLTLAENELEPEAAPDSVAPSQNASTSEALLSDEAPPREVKREERSAATVNGLHDCNGLLSSDLLQPVTVEAGGGVAKQESFSEDMPVCVSITSSGGAGLCDISAFGDELKHGGGPLLLSVEEVLRTLETDTDPESIPEPTPQPDHHPSGPQLNLNGPPGLHSSHLIHENSHRLLQPHTQHLPRPAVAVPHVPPRSHRKRSRSESDSEKVQPLPISSILRGPTASAVCAPYHLNPATVATKHEPKFSAATPYPHLVPVPNGGPPKADKTVLIPNKALKKTLEHHGANKKAYTKARQGAPKPRAQPRDRIPPHPHPHAHPLTHPPSPSKPLYKKTVEKKGCKCGRATQNPSVLTCRGQRCPCYSNRKACLDCICRGCQNSYMANGEKKLEAFAVPEKALEQTRLTLGINLTSITAAALRSPASSSPGGTLLNVTTATGAPVSAAFLSGAGHDNRSFEESLEMRFDC</sequence>
<dbReference type="EC" id="2.3.2.27" evidence="5"/>
<dbReference type="Pfam" id="PF16685">
    <property type="entry name" value="zf-RING_10"/>
    <property type="match status" value="1"/>
</dbReference>
<keyword evidence="12" id="KW-0862">Zinc</keyword>
<dbReference type="PROSITE" id="PS50089">
    <property type="entry name" value="ZF_RING_2"/>
    <property type="match status" value="1"/>
</dbReference>
<evidence type="ECO:0000256" key="6">
    <source>
        <dbReference type="ARBA" id="ARBA00022454"/>
    </source>
</evidence>
<evidence type="ECO:0000256" key="9">
    <source>
        <dbReference type="ARBA" id="ARBA00022763"/>
    </source>
</evidence>
<dbReference type="AlphaFoldDB" id="A0A2I4D2L6"/>
<dbReference type="FunFam" id="3.30.40.10:FF:000174">
    <property type="entry name" value="E3 ubiquitin-protein ligase MSL2"/>
    <property type="match status" value="1"/>
</dbReference>
<dbReference type="OrthoDB" id="10012174at2759"/>
<keyword evidence="13" id="KW-0156">Chromatin regulator</keyword>
<reference evidence="24" key="1">
    <citation type="submission" date="2025-08" db="UniProtKB">
        <authorList>
            <consortium name="RefSeq"/>
        </authorList>
    </citation>
    <scope>IDENTIFICATION</scope>
    <source>
        <strain evidence="24">Quisiro</strain>
        <tissue evidence="24">Liver</tissue>
    </source>
</reference>
<evidence type="ECO:0000256" key="4">
    <source>
        <dbReference type="ARBA" id="ARBA00004906"/>
    </source>
</evidence>
<evidence type="ECO:0000313" key="24">
    <source>
        <dbReference type="RefSeq" id="XP_013886459.1"/>
    </source>
</evidence>
<evidence type="ECO:0000256" key="3">
    <source>
        <dbReference type="ARBA" id="ARBA00004286"/>
    </source>
</evidence>
<evidence type="ECO:0000256" key="8">
    <source>
        <dbReference type="ARBA" id="ARBA00022723"/>
    </source>
</evidence>
<feature type="region of interest" description="Disordered" evidence="20">
    <location>
        <begin position="417"/>
        <end position="465"/>
    </location>
</feature>
<dbReference type="GO" id="GO:0006974">
    <property type="term" value="P:DNA damage response"/>
    <property type="evidence" value="ECO:0007669"/>
    <property type="project" value="UniProtKB-KW"/>
</dbReference>
<feature type="region of interest" description="Disordered" evidence="20">
    <location>
        <begin position="266"/>
        <end position="300"/>
    </location>
</feature>
<keyword evidence="11" id="KW-0833">Ubl conjugation pathway</keyword>
<dbReference type="InterPro" id="IPR033467">
    <property type="entry name" value="Tesmin/TSO1-like_CXC"/>
</dbReference>
<evidence type="ECO:0000256" key="13">
    <source>
        <dbReference type="ARBA" id="ARBA00022853"/>
    </source>
</evidence>
<keyword evidence="14 19" id="KW-0539">Nucleus</keyword>
<evidence type="ECO:0000256" key="10">
    <source>
        <dbReference type="ARBA" id="ARBA00022771"/>
    </source>
</evidence>
<keyword evidence="23" id="KW-1185">Reference proteome</keyword>
<dbReference type="KEGG" id="alim:106534383"/>
<dbReference type="GO" id="GO:0061630">
    <property type="term" value="F:ubiquitin protein ligase activity"/>
    <property type="evidence" value="ECO:0007669"/>
    <property type="project" value="UniProtKB-EC"/>
</dbReference>
<evidence type="ECO:0000256" key="2">
    <source>
        <dbReference type="ARBA" id="ARBA00004123"/>
    </source>
</evidence>
<name>A0A2I4D2L6_AUSLI</name>
<dbReference type="Gene3D" id="3.30.40.10">
    <property type="entry name" value="Zinc/RING finger domain, C3HC4 (zinc finger)"/>
    <property type="match status" value="1"/>
</dbReference>
<keyword evidence="9" id="KW-0227">DNA damage</keyword>
<evidence type="ECO:0000256" key="15">
    <source>
        <dbReference type="ARBA" id="ARBA00061593"/>
    </source>
</evidence>
<evidence type="ECO:0000256" key="19">
    <source>
        <dbReference type="PROSITE-ProRule" id="PRU01396"/>
    </source>
</evidence>
<dbReference type="InterPro" id="IPR032043">
    <property type="entry name" value="Msl2_Znf-RING"/>
</dbReference>
<dbReference type="InterPro" id="IPR013083">
    <property type="entry name" value="Znf_RING/FYVE/PHD"/>
</dbReference>
<dbReference type="PANTHER" id="PTHR16048">
    <property type="entry name" value="MSL2-RELATED"/>
    <property type="match status" value="1"/>
</dbReference>
<keyword evidence="7" id="KW-0808">Transferase</keyword>
<dbReference type="InterPro" id="IPR032049">
    <property type="entry name" value="Msl2-CXC"/>
</dbReference>
<evidence type="ECO:0000259" key="22">
    <source>
        <dbReference type="PROSITE" id="PS52051"/>
    </source>
</evidence>
<evidence type="ECO:0000256" key="14">
    <source>
        <dbReference type="ARBA" id="ARBA00023242"/>
    </source>
</evidence>
<dbReference type="RefSeq" id="XP_013886459.1">
    <property type="nucleotide sequence ID" value="XM_014031005.1"/>
</dbReference>
<keyword evidence="10 18" id="KW-0863">Zinc-finger</keyword>
<dbReference type="PANTHER" id="PTHR16048:SF3">
    <property type="entry name" value="E3 UBIQUITIN-PROTEIN LIGASE MSL2"/>
    <property type="match status" value="1"/>
</dbReference>
<dbReference type="STRING" id="52670.A0A2I4D2L6"/>
<comment type="pathway">
    <text evidence="4">Protein modification; protein ubiquitination.</text>
</comment>
<comment type="subcellular location">
    <subcellularLocation>
        <location evidence="3">Chromosome</location>
    </subcellularLocation>
    <subcellularLocation>
        <location evidence="2">Nucleus</location>
    </subcellularLocation>
</comment>
<evidence type="ECO:0000256" key="17">
    <source>
        <dbReference type="ARBA" id="ARBA00077415"/>
    </source>
</evidence>
<dbReference type="SMART" id="SM01114">
    <property type="entry name" value="CXC"/>
    <property type="match status" value="1"/>
</dbReference>
<dbReference type="GO" id="GO:0005634">
    <property type="term" value="C:nucleus"/>
    <property type="evidence" value="ECO:0007669"/>
    <property type="project" value="UniProtKB-SubCell"/>
</dbReference>
<dbReference type="GO" id="GO:0072487">
    <property type="term" value="C:MSL complex"/>
    <property type="evidence" value="ECO:0007669"/>
    <property type="project" value="UniProtKB-UniRule"/>
</dbReference>
<dbReference type="Proteomes" id="UP000192220">
    <property type="component" value="Unplaced"/>
</dbReference>
<feature type="compositionally biased region" description="Basic and acidic residues" evidence="20">
    <location>
        <begin position="170"/>
        <end position="181"/>
    </location>
</feature>
<evidence type="ECO:0000256" key="12">
    <source>
        <dbReference type="ARBA" id="ARBA00022833"/>
    </source>
</evidence>
<keyword evidence="8" id="KW-0479">Metal-binding</keyword>
<dbReference type="CDD" id="cd13122">
    <property type="entry name" value="MSL2_CXC"/>
    <property type="match status" value="1"/>
</dbReference>
<protein>
    <recommendedName>
        <fullName evidence="16">E3 ubiquitin-protein ligase MSL2</fullName>
        <ecNumber evidence="5">2.3.2.27</ecNumber>
    </recommendedName>
    <alternativeName>
        <fullName evidence="17">Male-specific lethal-2 homolog</fullName>
    </alternativeName>
</protein>
<evidence type="ECO:0000313" key="23">
    <source>
        <dbReference type="Proteomes" id="UP000192220"/>
    </source>
</evidence>
<dbReference type="InterPro" id="IPR001841">
    <property type="entry name" value="Znf_RING"/>
</dbReference>
<keyword evidence="6 19" id="KW-0158">Chromosome</keyword>
<dbReference type="GO" id="GO:0008270">
    <property type="term" value="F:zinc ion binding"/>
    <property type="evidence" value="ECO:0007669"/>
    <property type="project" value="UniProtKB-KW"/>
</dbReference>
<accession>A0A2I4D2L6</accession>
<evidence type="ECO:0000256" key="18">
    <source>
        <dbReference type="PROSITE-ProRule" id="PRU00175"/>
    </source>
</evidence>
<evidence type="ECO:0000259" key="21">
    <source>
        <dbReference type="PROSITE" id="PS50089"/>
    </source>
</evidence>
<dbReference type="InterPro" id="IPR037922">
    <property type="entry name" value="MSL2"/>
</dbReference>
<dbReference type="CDD" id="cd16522">
    <property type="entry name" value="RING-HC_MSL2"/>
    <property type="match status" value="1"/>
</dbReference>
<dbReference type="PROSITE" id="PS52051">
    <property type="entry name" value="CXC_MSL2"/>
    <property type="match status" value="1"/>
</dbReference>
<evidence type="ECO:0000256" key="11">
    <source>
        <dbReference type="ARBA" id="ARBA00022786"/>
    </source>
</evidence>
<evidence type="ECO:0000256" key="5">
    <source>
        <dbReference type="ARBA" id="ARBA00012483"/>
    </source>
</evidence>
<proteinExistence type="inferred from homology"/>
<feature type="domain" description="RING-type" evidence="21">
    <location>
        <begin position="44"/>
        <end position="85"/>
    </location>
</feature>
<evidence type="ECO:0000256" key="16">
    <source>
        <dbReference type="ARBA" id="ARBA00069328"/>
    </source>
</evidence>
<dbReference type="GO" id="GO:0016567">
    <property type="term" value="P:protein ubiquitination"/>
    <property type="evidence" value="ECO:0007669"/>
    <property type="project" value="TreeGrafter"/>
</dbReference>
<comment type="catalytic activity">
    <reaction evidence="1">
        <text>S-ubiquitinyl-[E2 ubiquitin-conjugating enzyme]-L-cysteine + [acceptor protein]-L-lysine = [E2 ubiquitin-conjugating enzyme]-L-cysteine + N(6)-ubiquitinyl-[acceptor protein]-L-lysine.</text>
        <dbReference type="EC" id="2.3.2.27"/>
    </reaction>
</comment>